<dbReference type="Proteomes" id="UP000334990">
    <property type="component" value="Unassembled WGS sequence"/>
</dbReference>
<gene>
    <name evidence="1" type="ORF">Acor_81990</name>
</gene>
<proteinExistence type="predicted"/>
<evidence type="ECO:0000313" key="1">
    <source>
        <dbReference type="EMBL" id="GES06130.1"/>
    </source>
</evidence>
<evidence type="ECO:0000313" key="2">
    <source>
        <dbReference type="Proteomes" id="UP000334990"/>
    </source>
</evidence>
<name>A0A5M3WCY5_9ACTN</name>
<accession>A0A5M3WCY5</accession>
<dbReference type="EMBL" id="BLAD01000131">
    <property type="protein sequence ID" value="GES06130.1"/>
    <property type="molecule type" value="Genomic_DNA"/>
</dbReference>
<organism evidence="1 2">
    <name type="scientific">Acrocarpospora corrugata</name>
    <dbReference type="NCBI Taxonomy" id="35763"/>
    <lineage>
        <taxon>Bacteria</taxon>
        <taxon>Bacillati</taxon>
        <taxon>Actinomycetota</taxon>
        <taxon>Actinomycetes</taxon>
        <taxon>Streptosporangiales</taxon>
        <taxon>Streptosporangiaceae</taxon>
        <taxon>Acrocarpospora</taxon>
    </lineage>
</organism>
<reference evidence="1 2" key="1">
    <citation type="submission" date="2019-10" db="EMBL/GenBank/DDBJ databases">
        <title>Whole genome shotgun sequence of Acrocarpospora corrugata NBRC 13972.</title>
        <authorList>
            <person name="Ichikawa N."/>
            <person name="Kimura A."/>
            <person name="Kitahashi Y."/>
            <person name="Komaki H."/>
            <person name="Oguchi A."/>
        </authorList>
    </citation>
    <scope>NUCLEOTIDE SEQUENCE [LARGE SCALE GENOMIC DNA]</scope>
    <source>
        <strain evidence="1 2">NBRC 13972</strain>
    </source>
</reference>
<keyword evidence="2" id="KW-1185">Reference proteome</keyword>
<sequence length="371" mass="41066">MAYGPLVPDLTPREAGLRLLALDRDYLWQVGQACIRRPQATVWPMLCTLQHLALINYEGRKYLERFDPGQLPAVPSLEGDAVRASRHANKLFLDTDRYVDGVAEHYGLISKQHHHVFFADARGRLGRLLDWLRDDLGVVRYRQHLIGTTHTVHYNSGLPPEAFGPAAAMGQRMHEMARGMAAFAQPDPDSVAEGTACWLDLVDEHEVESSDAKSWKLYESVFAGNVPANMAAALISVQAACSTAELLTGETPRLPGGSWPVAVLKLRYITLFQVLDSLKRLAEVHGMALPGPEFFSPEVQEVLSPGGRALRNTLVHYGVIIPRVTSLPADRPLFGLVELLMGGLKYDELCAMVDELLRDSSEFLRGWSGIH</sequence>
<dbReference type="AlphaFoldDB" id="A0A5M3WCY5"/>
<comment type="caution">
    <text evidence="1">The sequence shown here is derived from an EMBL/GenBank/DDBJ whole genome shotgun (WGS) entry which is preliminary data.</text>
</comment>
<protein>
    <submittedName>
        <fullName evidence="1">Uncharacterized protein</fullName>
    </submittedName>
</protein>